<proteinExistence type="predicted"/>
<reference evidence="2 3" key="1">
    <citation type="journal article" date="2011" name="Nat. Biotechnol.">
        <title>Comparative genomic analysis of the thermophilic biomass-degrading fungi Myceliophthora thermophila and Thielavia terrestris.</title>
        <authorList>
            <person name="Berka R.M."/>
            <person name="Grigoriev I.V."/>
            <person name="Otillar R."/>
            <person name="Salamov A."/>
            <person name="Grimwood J."/>
            <person name="Reid I."/>
            <person name="Ishmael N."/>
            <person name="John T."/>
            <person name="Darmond C."/>
            <person name="Moisan M.-C."/>
            <person name="Henrissat B."/>
            <person name="Coutinho P.M."/>
            <person name="Lombard V."/>
            <person name="Natvig D.O."/>
            <person name="Lindquist E."/>
            <person name="Schmutz J."/>
            <person name="Lucas S."/>
            <person name="Harris P."/>
            <person name="Powlowski J."/>
            <person name="Bellemare A."/>
            <person name="Taylor D."/>
            <person name="Butler G."/>
            <person name="de Vries R.P."/>
            <person name="Allijn I.E."/>
            <person name="van den Brink J."/>
            <person name="Ushinsky S."/>
            <person name="Storms R."/>
            <person name="Powell A.J."/>
            <person name="Paulsen I.T."/>
            <person name="Elbourne L.D.H."/>
            <person name="Baker S.E."/>
            <person name="Magnuson J."/>
            <person name="LaBoissiere S."/>
            <person name="Clutterbuck A.J."/>
            <person name="Martinez D."/>
            <person name="Wogulis M."/>
            <person name="de Leon A.L."/>
            <person name="Rey M.W."/>
            <person name="Tsang A."/>
        </authorList>
    </citation>
    <scope>NUCLEOTIDE SEQUENCE [LARGE SCALE GENOMIC DNA]</scope>
    <source>
        <strain evidence="3">ATCC 42464 / BCRC 31852 / DSM 1799</strain>
    </source>
</reference>
<dbReference type="OrthoDB" id="20872at2759"/>
<dbReference type="AlphaFoldDB" id="G2QGX2"/>
<evidence type="ECO:0000313" key="3">
    <source>
        <dbReference type="Proteomes" id="UP000007322"/>
    </source>
</evidence>
<keyword evidence="3" id="KW-1185">Reference proteome</keyword>
<feature type="region of interest" description="Disordered" evidence="1">
    <location>
        <begin position="174"/>
        <end position="193"/>
    </location>
</feature>
<sequence>MSTSPLPSLETTCTVGYLVHYDQFRLDAKVGFADQLYQLILAREAILCLASSQSSWHGGITARIVYDMVVAELWSDSRRADNYGVVYPQASYWGVRSVVGKVLAPLSAASASASPSAGASSDGSESGIKCLGGWVGPCPSPALPESTFGIIVEVQARHTNLNAAAFVTQRKRGTTAGATPEWTEPVTPPASTDSARLQTLRLIKVDHLDTPAGANNNNRAPRYRARLDFLLVRSKITVSVLLHANSVFVAAPKCGGAGPGAHRVDPRSVAAYTFRVLTIEDLPRAEPECINL</sequence>
<dbReference type="VEuPathDB" id="FungiDB:MYCTH_2128538"/>
<dbReference type="GeneID" id="11506408"/>
<organism evidence="2 3">
    <name type="scientific">Thermothelomyces thermophilus (strain ATCC 42464 / BCRC 31852 / DSM 1799)</name>
    <name type="common">Sporotrichum thermophile</name>
    <dbReference type="NCBI Taxonomy" id="573729"/>
    <lineage>
        <taxon>Eukaryota</taxon>
        <taxon>Fungi</taxon>
        <taxon>Dikarya</taxon>
        <taxon>Ascomycota</taxon>
        <taxon>Pezizomycotina</taxon>
        <taxon>Sordariomycetes</taxon>
        <taxon>Sordariomycetidae</taxon>
        <taxon>Sordariales</taxon>
        <taxon>Chaetomiaceae</taxon>
        <taxon>Thermothelomyces</taxon>
    </lineage>
</organism>
<dbReference type="RefSeq" id="XP_003664724.1">
    <property type="nucleotide sequence ID" value="XM_003664676.1"/>
</dbReference>
<gene>
    <name evidence="2" type="ORF">MYCTH_2128538</name>
</gene>
<dbReference type="KEGG" id="mtm:MYCTH_2128538"/>
<protein>
    <submittedName>
        <fullName evidence="2">Uncharacterized protein</fullName>
    </submittedName>
</protein>
<dbReference type="InParanoid" id="G2QGX2"/>
<accession>G2QGX2</accession>
<dbReference type="Proteomes" id="UP000007322">
    <property type="component" value="Chromosome 4"/>
</dbReference>
<name>G2QGX2_THET4</name>
<dbReference type="HOGENOM" id="CLU_953710_0_0_1"/>
<evidence type="ECO:0000256" key="1">
    <source>
        <dbReference type="SAM" id="MobiDB-lite"/>
    </source>
</evidence>
<dbReference type="EMBL" id="CP003005">
    <property type="protein sequence ID" value="AEO59479.1"/>
    <property type="molecule type" value="Genomic_DNA"/>
</dbReference>
<evidence type="ECO:0000313" key="2">
    <source>
        <dbReference type="EMBL" id="AEO59479.1"/>
    </source>
</evidence>